<sequence length="217" mass="25420">MNICETGPEKQDFNLEIVLNSFKKCIQDEDKAVVLDEYLRAFHELCRFFKLTGPLLGFVAKDLESKIKSVERHVSSKRGRHYHTIQSMIQFEESKGTTHEKWTQPSGCRMVLRLHQALEFILEFMERIRTAEERERISVLAWEVYRQTLYNHHPWVTRKVAQVAVYALPSKRHLIEMMCKQDYSTVHGLLAEVVNAGRPVWDATQLLFSSHDLLHIP</sequence>
<dbReference type="GO" id="GO:0032691">
    <property type="term" value="P:negative regulation of interleukin-1 beta production"/>
    <property type="evidence" value="ECO:0007669"/>
    <property type="project" value="UniProtKB-ARBA"/>
</dbReference>
<feature type="domain" description="Glycolipid transfer protein" evidence="2">
    <location>
        <begin position="34"/>
        <end position="180"/>
    </location>
</feature>
<comment type="similarity">
    <text evidence="1">Belongs to the GLTP family.</text>
</comment>
<dbReference type="Proteomes" id="UP001283361">
    <property type="component" value="Unassembled WGS sequence"/>
</dbReference>
<dbReference type="SUPFAM" id="SSF110004">
    <property type="entry name" value="Glycolipid transfer protein, GLTP"/>
    <property type="match status" value="1"/>
</dbReference>
<dbReference type="PANTHER" id="PTHR10219:SF43">
    <property type="entry name" value="GLYCOLIPID TRANSFER PROTEIN DOMAIN-CONTAINING PROTEIN"/>
    <property type="match status" value="1"/>
</dbReference>
<evidence type="ECO:0000259" key="2">
    <source>
        <dbReference type="Pfam" id="PF08718"/>
    </source>
</evidence>
<dbReference type="EMBL" id="JAWDGP010001468">
    <property type="protein sequence ID" value="KAK3791562.1"/>
    <property type="molecule type" value="Genomic_DNA"/>
</dbReference>
<proteinExistence type="inferred from homology"/>
<organism evidence="3 4">
    <name type="scientific">Elysia crispata</name>
    <name type="common">lettuce slug</name>
    <dbReference type="NCBI Taxonomy" id="231223"/>
    <lineage>
        <taxon>Eukaryota</taxon>
        <taxon>Metazoa</taxon>
        <taxon>Spiralia</taxon>
        <taxon>Lophotrochozoa</taxon>
        <taxon>Mollusca</taxon>
        <taxon>Gastropoda</taxon>
        <taxon>Heterobranchia</taxon>
        <taxon>Euthyneura</taxon>
        <taxon>Panpulmonata</taxon>
        <taxon>Sacoglossa</taxon>
        <taxon>Placobranchoidea</taxon>
        <taxon>Plakobranchidae</taxon>
        <taxon>Elysia</taxon>
    </lineage>
</organism>
<dbReference type="Pfam" id="PF08718">
    <property type="entry name" value="GLTP"/>
    <property type="match status" value="1"/>
</dbReference>
<protein>
    <recommendedName>
        <fullName evidence="2">Glycolipid transfer protein domain-containing protein</fullName>
    </recommendedName>
</protein>
<accession>A0AAE1ART0</accession>
<dbReference type="InterPro" id="IPR014830">
    <property type="entry name" value="Glycolipid_transfer_prot_dom"/>
</dbReference>
<dbReference type="FunFam" id="1.10.3520.10:FF:000002">
    <property type="entry name" value="Ceramide-1-phosphate transfer protein"/>
    <property type="match status" value="1"/>
</dbReference>
<dbReference type="GO" id="GO:0016020">
    <property type="term" value="C:membrane"/>
    <property type="evidence" value="ECO:0007669"/>
    <property type="project" value="TreeGrafter"/>
</dbReference>
<keyword evidence="4" id="KW-1185">Reference proteome</keyword>
<dbReference type="GO" id="GO:1902387">
    <property type="term" value="F:ceramide 1-phosphate binding"/>
    <property type="evidence" value="ECO:0007669"/>
    <property type="project" value="TreeGrafter"/>
</dbReference>
<dbReference type="GO" id="GO:1902388">
    <property type="term" value="F:ceramide 1-phosphate transfer activity"/>
    <property type="evidence" value="ECO:0007669"/>
    <property type="project" value="TreeGrafter"/>
</dbReference>
<dbReference type="PANTHER" id="PTHR10219">
    <property type="entry name" value="GLYCOLIPID TRANSFER PROTEIN-RELATED"/>
    <property type="match status" value="1"/>
</dbReference>
<dbReference type="AlphaFoldDB" id="A0AAE1ART0"/>
<evidence type="ECO:0000313" key="3">
    <source>
        <dbReference type="EMBL" id="KAK3791562.1"/>
    </source>
</evidence>
<reference evidence="3" key="1">
    <citation type="journal article" date="2023" name="G3 (Bethesda)">
        <title>A reference genome for the long-term kleptoplast-retaining sea slug Elysia crispata morphotype clarki.</title>
        <authorList>
            <person name="Eastman K.E."/>
            <person name="Pendleton A.L."/>
            <person name="Shaikh M.A."/>
            <person name="Suttiyut T."/>
            <person name="Ogas R."/>
            <person name="Tomko P."/>
            <person name="Gavelis G."/>
            <person name="Widhalm J.R."/>
            <person name="Wisecaver J.H."/>
        </authorList>
    </citation>
    <scope>NUCLEOTIDE SEQUENCE</scope>
    <source>
        <strain evidence="3">ECLA1</strain>
    </source>
</reference>
<dbReference type="GO" id="GO:0005829">
    <property type="term" value="C:cytosol"/>
    <property type="evidence" value="ECO:0007669"/>
    <property type="project" value="TreeGrafter"/>
</dbReference>
<dbReference type="Gene3D" id="1.10.3520.10">
    <property type="entry name" value="Glycolipid transfer protein"/>
    <property type="match status" value="1"/>
</dbReference>
<comment type="caution">
    <text evidence="3">The sequence shown here is derived from an EMBL/GenBank/DDBJ whole genome shotgun (WGS) entry which is preliminary data.</text>
</comment>
<evidence type="ECO:0000313" key="4">
    <source>
        <dbReference type="Proteomes" id="UP001283361"/>
    </source>
</evidence>
<name>A0AAE1ART0_9GAST</name>
<dbReference type="InterPro" id="IPR036497">
    <property type="entry name" value="GLTP_sf"/>
</dbReference>
<evidence type="ECO:0000256" key="1">
    <source>
        <dbReference type="ARBA" id="ARBA00007148"/>
    </source>
</evidence>
<gene>
    <name evidence="3" type="ORF">RRG08_002918</name>
</gene>